<evidence type="ECO:0000256" key="10">
    <source>
        <dbReference type="ARBA" id="ARBA00048721"/>
    </source>
</evidence>
<evidence type="ECO:0000256" key="8">
    <source>
        <dbReference type="ARBA" id="ARBA00022840"/>
    </source>
</evidence>
<dbReference type="NCBIfam" id="TIGR00125">
    <property type="entry name" value="cyt_tran_rel"/>
    <property type="match status" value="1"/>
</dbReference>
<comment type="caution">
    <text evidence="13">The sequence shown here is derived from an EMBL/GenBank/DDBJ whole genome shotgun (WGS) entry which is preliminary data.</text>
</comment>
<evidence type="ECO:0000256" key="4">
    <source>
        <dbReference type="ARBA" id="ARBA00022642"/>
    </source>
</evidence>
<dbReference type="InterPro" id="IPR014729">
    <property type="entry name" value="Rossmann-like_a/b/a_fold"/>
</dbReference>
<feature type="domain" description="Cytidyltransferase-like" evidence="12">
    <location>
        <begin position="5"/>
        <end position="156"/>
    </location>
</feature>
<dbReference type="HAMAP" id="MF_00244">
    <property type="entry name" value="NaMN_adenylyltr"/>
    <property type="match status" value="1"/>
</dbReference>
<comment type="catalytic activity">
    <reaction evidence="10 11">
        <text>nicotinate beta-D-ribonucleotide + ATP + H(+) = deamido-NAD(+) + diphosphate</text>
        <dbReference type="Rhea" id="RHEA:22860"/>
        <dbReference type="ChEBI" id="CHEBI:15378"/>
        <dbReference type="ChEBI" id="CHEBI:30616"/>
        <dbReference type="ChEBI" id="CHEBI:33019"/>
        <dbReference type="ChEBI" id="CHEBI:57502"/>
        <dbReference type="ChEBI" id="CHEBI:58437"/>
        <dbReference type="EC" id="2.7.7.18"/>
    </reaction>
</comment>
<keyword evidence="4 11" id="KW-0662">Pyridine nucleotide biosynthesis</keyword>
<sequence length="187" mass="21851">MKIAVFGGSFDPPHKGHNAVVMHSLKNLDIDKLIIMPTFISPFKDKFLADEKQRLSWIKKIWGSMKKIEISSFEIDQKKPVPSIISVNHILKLYTPEKLYFIIGADHLSTLHLWHNYQELCKKVEFVIAQRDNIEIPKKFKNLNTQINISSTLIRTTLEVEEVCDEIKEEVKEYYLKLQKIDTIKIN</sequence>
<organism evidence="13 14">
    <name type="scientific">Campylobacter novaezeelandiae</name>
    <dbReference type="NCBI Taxonomy" id="2267891"/>
    <lineage>
        <taxon>Bacteria</taxon>
        <taxon>Pseudomonadati</taxon>
        <taxon>Campylobacterota</taxon>
        <taxon>Epsilonproteobacteria</taxon>
        <taxon>Campylobacterales</taxon>
        <taxon>Campylobacteraceae</taxon>
        <taxon>Campylobacter</taxon>
    </lineage>
</organism>
<dbReference type="Pfam" id="PF01467">
    <property type="entry name" value="CTP_transf_like"/>
    <property type="match status" value="1"/>
</dbReference>
<gene>
    <name evidence="11 13" type="primary">nadD</name>
    <name evidence="13" type="ORF">DU473_06155</name>
</gene>
<reference evidence="13 14" key="1">
    <citation type="submission" date="2018-07" db="EMBL/GenBank/DDBJ databases">
        <title>Campylobacter zealandensis sp. nov., isolated from birds and water in New Zealand.</title>
        <authorList>
            <person name="Wilkinson D.A."/>
            <person name="Biggs P.J."/>
            <person name="French N.P."/>
            <person name="Midwinter A.C."/>
        </authorList>
    </citation>
    <scope>NUCLEOTIDE SEQUENCE [LARGE SCALE GENOMIC DNA]</scope>
    <source>
        <strain evidence="13 14">B423b</strain>
    </source>
</reference>
<dbReference type="Gene3D" id="3.40.50.620">
    <property type="entry name" value="HUPs"/>
    <property type="match status" value="1"/>
</dbReference>
<proteinExistence type="inferred from homology"/>
<dbReference type="UniPathway" id="UPA00253">
    <property type="reaction ID" value="UER00332"/>
</dbReference>
<dbReference type="EMBL" id="QPGR01000011">
    <property type="protein sequence ID" value="TBR80152.1"/>
    <property type="molecule type" value="Genomic_DNA"/>
</dbReference>
<dbReference type="GO" id="GO:0005524">
    <property type="term" value="F:ATP binding"/>
    <property type="evidence" value="ECO:0007669"/>
    <property type="project" value="UniProtKB-KW"/>
</dbReference>
<dbReference type="GO" id="GO:0009435">
    <property type="term" value="P:NAD+ biosynthetic process"/>
    <property type="evidence" value="ECO:0007669"/>
    <property type="project" value="UniProtKB-UniRule"/>
</dbReference>
<dbReference type="InterPro" id="IPR005248">
    <property type="entry name" value="NadD/NMNAT"/>
</dbReference>
<evidence type="ECO:0000256" key="6">
    <source>
        <dbReference type="ARBA" id="ARBA00022695"/>
    </source>
</evidence>
<accession>A0A4Q9JTG3</accession>
<evidence type="ECO:0000256" key="3">
    <source>
        <dbReference type="ARBA" id="ARBA00009014"/>
    </source>
</evidence>
<keyword evidence="6 11" id="KW-0548">Nucleotidyltransferase</keyword>
<keyword evidence="5 11" id="KW-0808">Transferase</keyword>
<evidence type="ECO:0000256" key="9">
    <source>
        <dbReference type="ARBA" id="ARBA00023027"/>
    </source>
</evidence>
<evidence type="ECO:0000256" key="5">
    <source>
        <dbReference type="ARBA" id="ARBA00022679"/>
    </source>
</evidence>
<keyword evidence="7 11" id="KW-0547">Nucleotide-binding</keyword>
<dbReference type="Proteomes" id="UP000292583">
    <property type="component" value="Unassembled WGS sequence"/>
</dbReference>
<dbReference type="PANTHER" id="PTHR39321">
    <property type="entry name" value="NICOTINATE-NUCLEOTIDE ADENYLYLTRANSFERASE-RELATED"/>
    <property type="match status" value="1"/>
</dbReference>
<keyword evidence="9 11" id="KW-0520">NAD</keyword>
<keyword evidence="8 11" id="KW-0067">ATP-binding</keyword>
<name>A0A4Q9JTG3_9BACT</name>
<evidence type="ECO:0000313" key="13">
    <source>
        <dbReference type="EMBL" id="TBR80152.1"/>
    </source>
</evidence>
<evidence type="ECO:0000256" key="7">
    <source>
        <dbReference type="ARBA" id="ARBA00022741"/>
    </source>
</evidence>
<comment type="function">
    <text evidence="1 11">Catalyzes the reversible adenylation of nicotinate mononucleotide (NaMN) to nicotinic acid adenine dinucleotide (NaAD).</text>
</comment>
<dbReference type="PANTHER" id="PTHR39321:SF3">
    <property type="entry name" value="PHOSPHOPANTETHEINE ADENYLYLTRANSFERASE"/>
    <property type="match status" value="1"/>
</dbReference>
<dbReference type="OrthoDB" id="5295945at2"/>
<protein>
    <recommendedName>
        <fullName evidence="11">Probable nicotinate-nucleotide adenylyltransferase</fullName>
        <ecNumber evidence="11">2.7.7.18</ecNumber>
    </recommendedName>
    <alternativeName>
        <fullName evidence="11">Deamido-NAD(+) diphosphorylase</fullName>
    </alternativeName>
    <alternativeName>
        <fullName evidence="11">Deamido-NAD(+) pyrophosphorylase</fullName>
    </alternativeName>
    <alternativeName>
        <fullName evidence="11">Nicotinate mononucleotide adenylyltransferase</fullName>
        <shortName evidence="11">NaMN adenylyltransferase</shortName>
    </alternativeName>
</protein>
<comment type="pathway">
    <text evidence="2 11">Cofactor biosynthesis; NAD(+) biosynthesis; deamido-NAD(+) from nicotinate D-ribonucleotide: step 1/1.</text>
</comment>
<comment type="similarity">
    <text evidence="3 11">Belongs to the NadD family.</text>
</comment>
<evidence type="ECO:0000259" key="12">
    <source>
        <dbReference type="Pfam" id="PF01467"/>
    </source>
</evidence>
<dbReference type="EC" id="2.7.7.18" evidence="11"/>
<evidence type="ECO:0000256" key="2">
    <source>
        <dbReference type="ARBA" id="ARBA00005019"/>
    </source>
</evidence>
<dbReference type="NCBIfam" id="TIGR00482">
    <property type="entry name" value="nicotinate (nicotinamide) nucleotide adenylyltransferase"/>
    <property type="match status" value="1"/>
</dbReference>
<dbReference type="InterPro" id="IPR004821">
    <property type="entry name" value="Cyt_trans-like"/>
</dbReference>
<evidence type="ECO:0000313" key="14">
    <source>
        <dbReference type="Proteomes" id="UP000292583"/>
    </source>
</evidence>
<dbReference type="RefSeq" id="WP_131186734.1">
    <property type="nucleotide sequence ID" value="NZ_JAENKT010000043.1"/>
</dbReference>
<evidence type="ECO:0000256" key="1">
    <source>
        <dbReference type="ARBA" id="ARBA00002324"/>
    </source>
</evidence>
<dbReference type="CDD" id="cd02165">
    <property type="entry name" value="NMNAT"/>
    <property type="match status" value="1"/>
</dbReference>
<evidence type="ECO:0000256" key="11">
    <source>
        <dbReference type="HAMAP-Rule" id="MF_00244"/>
    </source>
</evidence>
<dbReference type="AlphaFoldDB" id="A0A4Q9JTG3"/>
<dbReference type="GO" id="GO:0004515">
    <property type="term" value="F:nicotinate-nucleotide adenylyltransferase activity"/>
    <property type="evidence" value="ECO:0007669"/>
    <property type="project" value="UniProtKB-UniRule"/>
</dbReference>
<keyword evidence="14" id="KW-1185">Reference proteome</keyword>
<dbReference type="SUPFAM" id="SSF52374">
    <property type="entry name" value="Nucleotidylyl transferase"/>
    <property type="match status" value="1"/>
</dbReference>